<comment type="caution">
    <text evidence="4">The sequence shown here is derived from an EMBL/GenBank/DDBJ whole genome shotgun (WGS) entry which is preliminary data.</text>
</comment>
<dbReference type="InterPro" id="IPR000120">
    <property type="entry name" value="Amidase"/>
</dbReference>
<name>A0AAN6YIF8_9PEZI</name>
<dbReference type="EMBL" id="MU858046">
    <property type="protein sequence ID" value="KAK4219873.1"/>
    <property type="molecule type" value="Genomic_DNA"/>
</dbReference>
<keyword evidence="2" id="KW-0472">Membrane</keyword>
<dbReference type="PANTHER" id="PTHR11895">
    <property type="entry name" value="TRANSAMIDASE"/>
    <property type="match status" value="1"/>
</dbReference>
<evidence type="ECO:0000313" key="4">
    <source>
        <dbReference type="EMBL" id="KAK4219873.1"/>
    </source>
</evidence>
<evidence type="ECO:0000256" key="1">
    <source>
        <dbReference type="SAM" id="MobiDB-lite"/>
    </source>
</evidence>
<dbReference type="Gene3D" id="3.90.1300.10">
    <property type="entry name" value="Amidase signature (AS) domain"/>
    <property type="match status" value="1"/>
</dbReference>
<proteinExistence type="predicted"/>
<dbReference type="InterPro" id="IPR023631">
    <property type="entry name" value="Amidase_dom"/>
</dbReference>
<protein>
    <submittedName>
        <fullName evidence="4">Amidase signature domain-containing protein</fullName>
    </submittedName>
</protein>
<dbReference type="InterPro" id="IPR036928">
    <property type="entry name" value="AS_sf"/>
</dbReference>
<organism evidence="4 5">
    <name type="scientific">Rhypophila decipiens</name>
    <dbReference type="NCBI Taxonomy" id="261697"/>
    <lineage>
        <taxon>Eukaryota</taxon>
        <taxon>Fungi</taxon>
        <taxon>Dikarya</taxon>
        <taxon>Ascomycota</taxon>
        <taxon>Pezizomycotina</taxon>
        <taxon>Sordariomycetes</taxon>
        <taxon>Sordariomycetidae</taxon>
        <taxon>Sordariales</taxon>
        <taxon>Naviculisporaceae</taxon>
        <taxon>Rhypophila</taxon>
    </lineage>
</organism>
<feature type="compositionally biased region" description="Polar residues" evidence="1">
    <location>
        <begin position="168"/>
        <end position="177"/>
    </location>
</feature>
<reference evidence="4" key="2">
    <citation type="submission" date="2023-05" db="EMBL/GenBank/DDBJ databases">
        <authorList>
            <consortium name="Lawrence Berkeley National Laboratory"/>
            <person name="Steindorff A."/>
            <person name="Hensen N."/>
            <person name="Bonometti L."/>
            <person name="Westerberg I."/>
            <person name="Brannstrom I.O."/>
            <person name="Guillou S."/>
            <person name="Cros-Aarteil S."/>
            <person name="Calhoun S."/>
            <person name="Haridas S."/>
            <person name="Kuo A."/>
            <person name="Mondo S."/>
            <person name="Pangilinan J."/>
            <person name="Riley R."/>
            <person name="Labutti K."/>
            <person name="Andreopoulos B."/>
            <person name="Lipzen A."/>
            <person name="Chen C."/>
            <person name="Yanf M."/>
            <person name="Daum C."/>
            <person name="Ng V."/>
            <person name="Clum A."/>
            <person name="Ohm R."/>
            <person name="Martin F."/>
            <person name="Silar P."/>
            <person name="Natvig D."/>
            <person name="Lalanne C."/>
            <person name="Gautier V."/>
            <person name="Ament-Velasquez S.L."/>
            <person name="Kruys A."/>
            <person name="Hutchinson M.I."/>
            <person name="Powell A.J."/>
            <person name="Barry K."/>
            <person name="Miller A.N."/>
            <person name="Grigoriev I.V."/>
            <person name="Debuchy R."/>
            <person name="Gladieux P."/>
            <person name="Thoren M.H."/>
            <person name="Johannesson H."/>
        </authorList>
    </citation>
    <scope>NUCLEOTIDE SEQUENCE</scope>
    <source>
        <strain evidence="4">PSN293</strain>
    </source>
</reference>
<dbReference type="PANTHER" id="PTHR11895:SF151">
    <property type="entry name" value="GLUTAMYL-TRNA(GLN) AMIDOTRANSFERASE SUBUNIT A"/>
    <property type="match status" value="1"/>
</dbReference>
<sequence length="486" mass="52597">MPFSFPLYTVFISHTRLFHSLYTPFSFPLYAFFIPSICLFHSLYMPFSFPLYAFFCSLIGLDENIRGQAVTKFNTWKQILICLFLDDKHVLEQARALDKVPAEKRGPLHGVAIGIKDVMETKDMPTQYQSPLYKGFQSGGDAAIVAVLRAAGALIFGKTTTTEFTVTNAGPNTTNPHDPNRTPGGSSCGSAAAVADLQVPIALGAQTGGSLIRPASFTGVFAMKPTHNAVSAEGSKVFSPTFDTLGFFSRSVEDLKLIADALAIKDDTTPPPQPSLEKTTVALVRTPLWSRAGPGTVAAMEKAAKILQSHGVKVEEVSLPEEIGNDAASLKRIHKVVMASEAGVVFLKEYEMNKTELASEIRQMVENCGNYTHAERLKAADKLASMRPVIDRLASDYSVILAPSVVDEAPVGLNDMGSAAFNTIWTGFHTPVINIPAFAGAHDMPIGISLVAGRFRDQHLLSISALLSRPLMAEGGWKMDKMEAKI</sequence>
<dbReference type="Pfam" id="PF01425">
    <property type="entry name" value="Amidase"/>
    <property type="match status" value="1"/>
</dbReference>
<evidence type="ECO:0000313" key="5">
    <source>
        <dbReference type="Proteomes" id="UP001301769"/>
    </source>
</evidence>
<reference evidence="4" key="1">
    <citation type="journal article" date="2023" name="Mol. Phylogenet. Evol.">
        <title>Genome-scale phylogeny and comparative genomics of the fungal order Sordariales.</title>
        <authorList>
            <person name="Hensen N."/>
            <person name="Bonometti L."/>
            <person name="Westerberg I."/>
            <person name="Brannstrom I.O."/>
            <person name="Guillou S."/>
            <person name="Cros-Aarteil S."/>
            <person name="Calhoun S."/>
            <person name="Haridas S."/>
            <person name="Kuo A."/>
            <person name="Mondo S."/>
            <person name="Pangilinan J."/>
            <person name="Riley R."/>
            <person name="LaButti K."/>
            <person name="Andreopoulos B."/>
            <person name="Lipzen A."/>
            <person name="Chen C."/>
            <person name="Yan M."/>
            <person name="Daum C."/>
            <person name="Ng V."/>
            <person name="Clum A."/>
            <person name="Steindorff A."/>
            <person name="Ohm R.A."/>
            <person name="Martin F."/>
            <person name="Silar P."/>
            <person name="Natvig D.O."/>
            <person name="Lalanne C."/>
            <person name="Gautier V."/>
            <person name="Ament-Velasquez S.L."/>
            <person name="Kruys A."/>
            <person name="Hutchinson M.I."/>
            <person name="Powell A.J."/>
            <person name="Barry K."/>
            <person name="Miller A.N."/>
            <person name="Grigoriev I.V."/>
            <person name="Debuchy R."/>
            <person name="Gladieux P."/>
            <person name="Hiltunen Thoren M."/>
            <person name="Johannesson H."/>
        </authorList>
    </citation>
    <scope>NUCLEOTIDE SEQUENCE</scope>
    <source>
        <strain evidence="4">PSN293</strain>
    </source>
</reference>
<evidence type="ECO:0000259" key="3">
    <source>
        <dbReference type="Pfam" id="PF01425"/>
    </source>
</evidence>
<feature type="region of interest" description="Disordered" evidence="1">
    <location>
        <begin position="167"/>
        <end position="189"/>
    </location>
</feature>
<keyword evidence="2" id="KW-1133">Transmembrane helix</keyword>
<dbReference type="GO" id="GO:0003824">
    <property type="term" value="F:catalytic activity"/>
    <property type="evidence" value="ECO:0007669"/>
    <property type="project" value="InterPro"/>
</dbReference>
<accession>A0AAN6YIF8</accession>
<evidence type="ECO:0000256" key="2">
    <source>
        <dbReference type="SAM" id="Phobius"/>
    </source>
</evidence>
<gene>
    <name evidence="4" type="ORF">QBC37DRAFT_72856</name>
</gene>
<keyword evidence="5" id="KW-1185">Reference proteome</keyword>
<dbReference type="SUPFAM" id="SSF75304">
    <property type="entry name" value="Amidase signature (AS) enzymes"/>
    <property type="match status" value="1"/>
</dbReference>
<feature type="domain" description="Amidase" evidence="3">
    <location>
        <begin position="82"/>
        <end position="461"/>
    </location>
</feature>
<keyword evidence="2" id="KW-0812">Transmembrane</keyword>
<dbReference type="Proteomes" id="UP001301769">
    <property type="component" value="Unassembled WGS sequence"/>
</dbReference>
<dbReference type="AlphaFoldDB" id="A0AAN6YIF8"/>
<feature type="transmembrane region" description="Helical" evidence="2">
    <location>
        <begin position="21"/>
        <end position="44"/>
    </location>
</feature>